<reference evidence="2 3" key="1">
    <citation type="submission" date="2018-03" db="EMBL/GenBank/DDBJ databases">
        <authorList>
            <person name="Keele B.F."/>
        </authorList>
    </citation>
    <scope>NUCLEOTIDE SEQUENCE [LARGE SCALE GENOMIC DNA]</scope>
    <source>
        <strain evidence="2 3">IB-3</strain>
    </source>
</reference>
<dbReference type="AlphaFoldDB" id="A0A2R7YXY9"/>
<evidence type="ECO:0000313" key="2">
    <source>
        <dbReference type="EMBL" id="PUA80866.1"/>
    </source>
</evidence>
<dbReference type="OrthoDB" id="6071905at2"/>
<evidence type="ECO:0000313" key="3">
    <source>
        <dbReference type="Proteomes" id="UP000244867"/>
    </source>
</evidence>
<proteinExistence type="predicted"/>
<dbReference type="Gene3D" id="3.20.20.140">
    <property type="entry name" value="Metal-dependent hydrolases"/>
    <property type="match status" value="1"/>
</dbReference>
<feature type="chain" id="PRO_5015362459" description="Membrane dipeptidase (Peptidase family M19)" evidence="1">
    <location>
        <begin position="34"/>
        <end position="554"/>
    </location>
</feature>
<comment type="caution">
    <text evidence="2">The sequence shown here is derived from an EMBL/GenBank/DDBJ whole genome shotgun (WGS) entry which is preliminary data.</text>
</comment>
<accession>A0A2R7YXY9</accession>
<dbReference type="InterPro" id="IPR032466">
    <property type="entry name" value="Metal_Hydrolase"/>
</dbReference>
<keyword evidence="1" id="KW-0732">Signal</keyword>
<dbReference type="Proteomes" id="UP000244867">
    <property type="component" value="Unassembled WGS sequence"/>
</dbReference>
<sequence>MHAGRRVRRAVAAAVVGLLAASAATIGTGTASAGPGDWWDPVARPAPDSQINVTGAPASGVDAQGDVTGYLEAHNHVFSNEGFGGRMICGKVFDPAGIATALKDCPEHYPHGIGAIFEHATGGDDGTHDPVGYPTFAHWPSYKSLAHQQNYYAWMERAWRGGVRIMVNDLVTNGMICSLLPRDRGCNEMESIRLQARKSRELEAYVDQMYGGPGRGWLRIVTTPEQAQQVVAQGKLAMVLGVEMSEPFGCKQVLGFPQCSRADIDRGLDEFKALGISSMFLCHKFDNALCGVRFDEGTTGVAVNAGQFLSTGTFWQTERCRGPQSDNPISSVDLTGPLRTLFPADPPSYDPAKRCNTRGLTALGEYALKGLMSRRMMLEIDHMSVKAAGRSLDLLEAADYPGVVSSHSWMDPSWHERVYALGGLVAQYGAGHDHAGTDGFVAEWSREAGLRAAYDKAYAFGTDMNGVGGTNPPHTTGTPVTYPFTALGGARVDRQTTGQRTWDVNADGVAHYGLVPDWIEDLRLTAGQAIVDDLAGGAQMYLDTWGATRAWSAG</sequence>
<keyword evidence="3" id="KW-1185">Reference proteome</keyword>
<evidence type="ECO:0000256" key="1">
    <source>
        <dbReference type="SAM" id="SignalP"/>
    </source>
</evidence>
<dbReference type="SUPFAM" id="SSF51556">
    <property type="entry name" value="Metallo-dependent hydrolases"/>
    <property type="match status" value="1"/>
</dbReference>
<dbReference type="RefSeq" id="WP_108344435.1">
    <property type="nucleotide sequence ID" value="NZ_PYXZ01000004.1"/>
</dbReference>
<feature type="signal peptide" evidence="1">
    <location>
        <begin position="1"/>
        <end position="33"/>
    </location>
</feature>
<dbReference type="EMBL" id="PYXZ01000004">
    <property type="protein sequence ID" value="PUA80866.1"/>
    <property type="molecule type" value="Genomic_DNA"/>
</dbReference>
<gene>
    <name evidence="2" type="ORF">C7S10_10670</name>
</gene>
<organism evidence="2 3">
    <name type="scientific">Nocardioides currus</name>
    <dbReference type="NCBI Taxonomy" id="2133958"/>
    <lineage>
        <taxon>Bacteria</taxon>
        <taxon>Bacillati</taxon>
        <taxon>Actinomycetota</taxon>
        <taxon>Actinomycetes</taxon>
        <taxon>Propionibacteriales</taxon>
        <taxon>Nocardioidaceae</taxon>
        <taxon>Nocardioides</taxon>
    </lineage>
</organism>
<name>A0A2R7YXY9_9ACTN</name>
<protein>
    <recommendedName>
        <fullName evidence="4">Membrane dipeptidase (Peptidase family M19)</fullName>
    </recommendedName>
</protein>
<evidence type="ECO:0008006" key="4">
    <source>
        <dbReference type="Google" id="ProtNLM"/>
    </source>
</evidence>